<keyword evidence="3" id="KW-1003">Cell membrane</keyword>
<feature type="transmembrane region" description="Helical" evidence="7">
    <location>
        <begin position="178"/>
        <end position="196"/>
    </location>
</feature>
<evidence type="ECO:0000313" key="8">
    <source>
        <dbReference type="EMBL" id="EKN20732.1"/>
    </source>
</evidence>
<evidence type="ECO:0000256" key="3">
    <source>
        <dbReference type="ARBA" id="ARBA00022475"/>
    </source>
</evidence>
<dbReference type="PANTHER" id="PTHR30250:SF10">
    <property type="entry name" value="LIPOPOLYSACCHARIDE BIOSYNTHESIS PROTEIN WZXC"/>
    <property type="match status" value="1"/>
</dbReference>
<feature type="transmembrane region" description="Helical" evidence="7">
    <location>
        <begin position="81"/>
        <end position="104"/>
    </location>
</feature>
<dbReference type="GO" id="GO:0005886">
    <property type="term" value="C:plasma membrane"/>
    <property type="evidence" value="ECO:0007669"/>
    <property type="project" value="UniProtKB-SubCell"/>
</dbReference>
<evidence type="ECO:0000313" key="9">
    <source>
        <dbReference type="Proteomes" id="UP000006262"/>
    </source>
</evidence>
<proteinExistence type="inferred from homology"/>
<feature type="transmembrane region" description="Helical" evidence="7">
    <location>
        <begin position="320"/>
        <end position="337"/>
    </location>
</feature>
<dbReference type="PANTHER" id="PTHR30250">
    <property type="entry name" value="PST FAMILY PREDICTED COLANIC ACID TRANSPORTER"/>
    <property type="match status" value="1"/>
</dbReference>
<feature type="transmembrane region" description="Helical" evidence="7">
    <location>
        <begin position="21"/>
        <end position="39"/>
    </location>
</feature>
<dbReference type="EMBL" id="AGZN01000043">
    <property type="protein sequence ID" value="EKN20732.1"/>
    <property type="molecule type" value="Genomic_DNA"/>
</dbReference>
<dbReference type="Pfam" id="PF13440">
    <property type="entry name" value="Polysacc_synt_3"/>
    <property type="match status" value="1"/>
</dbReference>
<dbReference type="GeneID" id="93525355"/>
<organism evidence="8 9">
    <name type="scientific">Parabacteroides distasonis CL09T03C24</name>
    <dbReference type="NCBI Taxonomy" id="999417"/>
    <lineage>
        <taxon>Bacteria</taxon>
        <taxon>Pseudomonadati</taxon>
        <taxon>Bacteroidota</taxon>
        <taxon>Bacteroidia</taxon>
        <taxon>Bacteroidales</taxon>
        <taxon>Tannerellaceae</taxon>
        <taxon>Parabacteroides</taxon>
    </lineage>
</organism>
<comment type="caution">
    <text evidence="8">The sequence shown here is derived from an EMBL/GenBank/DDBJ whole genome shotgun (WGS) entry which is preliminary data.</text>
</comment>
<feature type="transmembrane region" description="Helical" evidence="7">
    <location>
        <begin position="116"/>
        <end position="135"/>
    </location>
</feature>
<feature type="transmembrane region" description="Helical" evidence="7">
    <location>
        <begin position="289"/>
        <end position="308"/>
    </location>
</feature>
<accession>A0AAD2TLQ9</accession>
<evidence type="ECO:0008006" key="10">
    <source>
        <dbReference type="Google" id="ProtNLM"/>
    </source>
</evidence>
<evidence type="ECO:0000256" key="5">
    <source>
        <dbReference type="ARBA" id="ARBA00022989"/>
    </source>
</evidence>
<dbReference type="AlphaFoldDB" id="A0AAD2TLQ9"/>
<feature type="transmembrane region" description="Helical" evidence="7">
    <location>
        <begin position="45"/>
        <end position="69"/>
    </location>
</feature>
<dbReference type="CDD" id="cd13127">
    <property type="entry name" value="MATE_tuaB_like"/>
    <property type="match status" value="1"/>
</dbReference>
<dbReference type="RefSeq" id="WP_005868276.1">
    <property type="nucleotide sequence ID" value="NZ_JH976491.1"/>
</dbReference>
<feature type="transmembrane region" description="Helical" evidence="7">
    <location>
        <begin position="442"/>
        <end position="462"/>
    </location>
</feature>
<dbReference type="InterPro" id="IPR050833">
    <property type="entry name" value="Poly_Biosynth_Transport"/>
</dbReference>
<gene>
    <name evidence="8" type="ORF">HMPREF1059_04065</name>
</gene>
<evidence type="ECO:0000256" key="4">
    <source>
        <dbReference type="ARBA" id="ARBA00022692"/>
    </source>
</evidence>
<keyword evidence="6 7" id="KW-0472">Membrane</keyword>
<evidence type="ECO:0000256" key="6">
    <source>
        <dbReference type="ARBA" id="ARBA00023136"/>
    </source>
</evidence>
<dbReference type="Proteomes" id="UP000006262">
    <property type="component" value="Unassembled WGS sequence"/>
</dbReference>
<feature type="transmembrane region" description="Helical" evidence="7">
    <location>
        <begin position="416"/>
        <end position="436"/>
    </location>
</feature>
<protein>
    <recommendedName>
        <fullName evidence="10">Polysaccharide biosynthesis protein C-terminal domain-containing protein</fullName>
    </recommendedName>
</protein>
<feature type="transmembrane region" description="Helical" evidence="7">
    <location>
        <begin position="147"/>
        <end position="166"/>
    </location>
</feature>
<evidence type="ECO:0000256" key="1">
    <source>
        <dbReference type="ARBA" id="ARBA00004651"/>
    </source>
</evidence>
<reference evidence="8 9" key="1">
    <citation type="submission" date="2012-02" db="EMBL/GenBank/DDBJ databases">
        <title>The Genome Sequence of Parabacteroides distasonis CL09T03C24.</title>
        <authorList>
            <consortium name="The Broad Institute Genome Sequencing Platform"/>
            <person name="Earl A."/>
            <person name="Ward D."/>
            <person name="Feldgarden M."/>
            <person name="Gevers D."/>
            <person name="Zitomersky N.L."/>
            <person name="Coyne M.J."/>
            <person name="Comstock L.E."/>
            <person name="Young S.K."/>
            <person name="Zeng Q."/>
            <person name="Gargeya S."/>
            <person name="Fitzgerald M."/>
            <person name="Haas B."/>
            <person name="Abouelleil A."/>
            <person name="Alvarado L."/>
            <person name="Arachchi H.M."/>
            <person name="Berlin A."/>
            <person name="Chapman S.B."/>
            <person name="Gearin G."/>
            <person name="Goldberg J."/>
            <person name="Griggs A."/>
            <person name="Gujja S."/>
            <person name="Hansen M."/>
            <person name="Heiman D."/>
            <person name="Howarth C."/>
            <person name="Larimer J."/>
            <person name="Lui A."/>
            <person name="MacDonald P.J.P."/>
            <person name="McCowen C."/>
            <person name="Montmayeur A."/>
            <person name="Murphy C."/>
            <person name="Neiman D."/>
            <person name="Pearson M."/>
            <person name="Priest M."/>
            <person name="Roberts A."/>
            <person name="Saif S."/>
            <person name="Shea T."/>
            <person name="Sisk P."/>
            <person name="Stolte C."/>
            <person name="Sykes S."/>
            <person name="Wortman J."/>
            <person name="Nusbaum C."/>
            <person name="Birren B."/>
        </authorList>
    </citation>
    <scope>NUCLEOTIDE SEQUENCE [LARGE SCALE GENOMIC DNA]</scope>
    <source>
        <strain evidence="8 9">CL09T03C24</strain>
    </source>
</reference>
<feature type="transmembrane region" description="Helical" evidence="7">
    <location>
        <begin position="208"/>
        <end position="226"/>
    </location>
</feature>
<sequence length="479" mass="54536">MSESIKNKAIRGVAWSAVEKFARQGLMVFFSILIARQLSPADYGLVAMLTIFLVVAQIFVDSGFVEALIQKRDRTEVDFSTTFWFNIGVAAAIYGVLFLLSPLIAGFYGEPLLEELTVWMGLIFVINSFRTVQQAKLNIAMDFHRQAWISLVAISVSGGTGVWMAYRGFGVWTLVWQALLQNLLNVALLWVSAGWMPSLVFSRRSFRYFFNFGSKILITRVLHTLYMNGSYLLVGKFYSPALTGLYSQAVQMTSLLPNSIDETLSRVAYPIECELQNDNEALRHTFYRFVRLNAFIVFPLMTGLAALAEPLVRLLLMEKWLDVVPLIQILCFGWIWQPLSGLNWQILNVKHRSDYYMKSEIFKKIIAFTILFSTLFMGLVVLCVGWVIYCIIDLYVITLYTRRLLPAITFKNEMRVLVPILLRALSMGGVVYLLNYAVDSDILRIALGVPLGCVLYTGISLLTRSEEIHYLIDMIKKRK</sequence>
<comment type="similarity">
    <text evidence="2">Belongs to the polysaccharide synthase family.</text>
</comment>
<feature type="transmembrane region" description="Helical" evidence="7">
    <location>
        <begin position="365"/>
        <end position="396"/>
    </location>
</feature>
<name>A0AAD2TLQ9_PARDI</name>
<comment type="subcellular location">
    <subcellularLocation>
        <location evidence="1">Cell membrane</location>
        <topology evidence="1">Multi-pass membrane protein</topology>
    </subcellularLocation>
</comment>
<keyword evidence="4 7" id="KW-0812">Transmembrane</keyword>
<evidence type="ECO:0000256" key="2">
    <source>
        <dbReference type="ARBA" id="ARBA00007430"/>
    </source>
</evidence>
<keyword evidence="5 7" id="KW-1133">Transmembrane helix</keyword>
<evidence type="ECO:0000256" key="7">
    <source>
        <dbReference type="SAM" id="Phobius"/>
    </source>
</evidence>